<evidence type="ECO:0000313" key="1">
    <source>
        <dbReference type="EMBL" id="CAI2188666.1"/>
    </source>
</evidence>
<dbReference type="OrthoDB" id="2387492at2759"/>
<comment type="caution">
    <text evidence="1">The sequence shown here is derived from an EMBL/GenBank/DDBJ whole genome shotgun (WGS) entry which is preliminary data.</text>
</comment>
<sequence>RDVGRCMTKSASYEKIMWERIETELEEINVKNLGFNHLICSGVLDIKSEPFTNMPESVSDIFKESFQKYKLE</sequence>
<name>A0A9W4T148_9GLOM</name>
<dbReference type="AlphaFoldDB" id="A0A9W4T148"/>
<dbReference type="EMBL" id="CAMKVN010005334">
    <property type="protein sequence ID" value="CAI2188666.1"/>
    <property type="molecule type" value="Genomic_DNA"/>
</dbReference>
<organism evidence="1 2">
    <name type="scientific">Funneliformis geosporum</name>
    <dbReference type="NCBI Taxonomy" id="1117311"/>
    <lineage>
        <taxon>Eukaryota</taxon>
        <taxon>Fungi</taxon>
        <taxon>Fungi incertae sedis</taxon>
        <taxon>Mucoromycota</taxon>
        <taxon>Glomeromycotina</taxon>
        <taxon>Glomeromycetes</taxon>
        <taxon>Glomerales</taxon>
        <taxon>Glomeraceae</taxon>
        <taxon>Funneliformis</taxon>
    </lineage>
</organism>
<keyword evidence="2" id="KW-1185">Reference proteome</keyword>
<evidence type="ECO:0000313" key="2">
    <source>
        <dbReference type="Proteomes" id="UP001153678"/>
    </source>
</evidence>
<accession>A0A9W4T148</accession>
<proteinExistence type="predicted"/>
<protein>
    <submittedName>
        <fullName evidence="1">8321_t:CDS:1</fullName>
    </submittedName>
</protein>
<gene>
    <name evidence="1" type="ORF">FWILDA_LOCUS13694</name>
</gene>
<dbReference type="Proteomes" id="UP001153678">
    <property type="component" value="Unassembled WGS sequence"/>
</dbReference>
<reference evidence="1" key="1">
    <citation type="submission" date="2022-08" db="EMBL/GenBank/DDBJ databases">
        <authorList>
            <person name="Kallberg Y."/>
            <person name="Tangrot J."/>
            <person name="Rosling A."/>
        </authorList>
    </citation>
    <scope>NUCLEOTIDE SEQUENCE</scope>
    <source>
        <strain evidence="1">Wild A</strain>
    </source>
</reference>
<feature type="non-terminal residue" evidence="1">
    <location>
        <position position="1"/>
    </location>
</feature>